<dbReference type="EMBL" id="SEKV01001452">
    <property type="protein sequence ID" value="TFY50561.1"/>
    <property type="molecule type" value="Genomic_DNA"/>
</dbReference>
<organism evidence="2 3">
    <name type="scientific">Rhodofomes roseus</name>
    <dbReference type="NCBI Taxonomy" id="34475"/>
    <lineage>
        <taxon>Eukaryota</taxon>
        <taxon>Fungi</taxon>
        <taxon>Dikarya</taxon>
        <taxon>Basidiomycota</taxon>
        <taxon>Agaricomycotina</taxon>
        <taxon>Agaricomycetes</taxon>
        <taxon>Polyporales</taxon>
        <taxon>Rhodofomes</taxon>
    </lineage>
</organism>
<evidence type="ECO:0000256" key="1">
    <source>
        <dbReference type="SAM" id="MobiDB-lite"/>
    </source>
</evidence>
<reference evidence="2 3" key="1">
    <citation type="submission" date="2019-01" db="EMBL/GenBank/DDBJ databases">
        <title>Genome sequencing of the rare red list fungi Fomitopsis rosea.</title>
        <authorList>
            <person name="Buettner E."/>
            <person name="Kellner H."/>
        </authorList>
    </citation>
    <scope>NUCLEOTIDE SEQUENCE [LARGE SCALE GENOMIC DNA]</scope>
    <source>
        <strain evidence="2 3">DSM 105464</strain>
    </source>
</reference>
<sequence>MAQPKTDVAQANGAPASQPRNTLDADLALLQTLLAQGQNDESEADVAEILRRLETADGIATGLESRLDDIMGNIDTMLGALEPQGRVVERESVMVEDERVVPIAATEAEQEQAKQN</sequence>
<gene>
    <name evidence="2" type="ORF">EVJ58_g10997</name>
</gene>
<accession>A0A4Y9XMZ7</accession>
<feature type="region of interest" description="Disordered" evidence="1">
    <location>
        <begin position="1"/>
        <end position="20"/>
    </location>
</feature>
<dbReference type="AlphaFoldDB" id="A0A4Y9XMZ7"/>
<evidence type="ECO:0000313" key="3">
    <source>
        <dbReference type="Proteomes" id="UP000298390"/>
    </source>
</evidence>
<dbReference type="Proteomes" id="UP000298390">
    <property type="component" value="Unassembled WGS sequence"/>
</dbReference>
<comment type="caution">
    <text evidence="2">The sequence shown here is derived from an EMBL/GenBank/DDBJ whole genome shotgun (WGS) entry which is preliminary data.</text>
</comment>
<proteinExistence type="predicted"/>
<name>A0A4Y9XMZ7_9APHY</name>
<protein>
    <submittedName>
        <fullName evidence="2">Uncharacterized protein</fullName>
    </submittedName>
</protein>
<evidence type="ECO:0000313" key="2">
    <source>
        <dbReference type="EMBL" id="TFY50561.1"/>
    </source>
</evidence>